<reference evidence="1 2" key="1">
    <citation type="submission" date="2014-08" db="EMBL/GenBank/DDBJ databases">
        <title>Comparative genomics of the Paenibacillus odorifer group.</title>
        <authorList>
            <person name="den Bakker H.C."/>
            <person name="Tsai Y.-C."/>
            <person name="Martin N."/>
            <person name="Korlach J."/>
            <person name="Wiedmann M."/>
        </authorList>
    </citation>
    <scope>NUCLEOTIDE SEQUENCE [LARGE SCALE GENOMIC DNA]</scope>
    <source>
        <strain evidence="1 2">DSM 14472</strain>
    </source>
</reference>
<dbReference type="KEGG" id="pste:PSTEL_10360"/>
<dbReference type="EMBL" id="CP009286">
    <property type="protein sequence ID" value="AIQ63425.1"/>
    <property type="molecule type" value="Genomic_DNA"/>
</dbReference>
<protein>
    <recommendedName>
        <fullName evidence="3">Squalene cyclase C-terminal domain-containing protein</fullName>
    </recommendedName>
</protein>
<dbReference type="SUPFAM" id="SSF48239">
    <property type="entry name" value="Terpenoid cyclases/Protein prenyltransferases"/>
    <property type="match status" value="1"/>
</dbReference>
<evidence type="ECO:0000313" key="2">
    <source>
        <dbReference type="Proteomes" id="UP000029507"/>
    </source>
</evidence>
<accession>A0A089LTK3</accession>
<dbReference type="Proteomes" id="UP000029507">
    <property type="component" value="Chromosome"/>
</dbReference>
<dbReference type="AlphaFoldDB" id="A0A089LTK3"/>
<dbReference type="OrthoDB" id="3286086at2"/>
<dbReference type="RefSeq" id="WP_038694947.1">
    <property type="nucleotide sequence ID" value="NZ_CP009286.1"/>
</dbReference>
<evidence type="ECO:0000313" key="1">
    <source>
        <dbReference type="EMBL" id="AIQ63425.1"/>
    </source>
</evidence>
<dbReference type="InterPro" id="IPR008930">
    <property type="entry name" value="Terpenoid_cyclase/PrenylTrfase"/>
</dbReference>
<dbReference type="STRING" id="169760.PSTEL_10360"/>
<evidence type="ECO:0008006" key="3">
    <source>
        <dbReference type="Google" id="ProtNLM"/>
    </source>
</evidence>
<sequence length="308" mass="35146">MVLTQEEQQEIVRWMYRNARPLELAWWRFHFEDGSTEDVLKALSAFQNEDGGFGHALEADSWNPESSPLQTSTAALLLLELRASSDHPIVRGVLRYLDSGDSFERGKWKLAIPSNNDYPHAPWWHTSSLSEEREQYNPTAILAGFILKYGEPGSALYAKGTAIAAELASEFLRHPEIERHPLECVNVMLECLESSGRGEAGEGISTSLLKEAVLARMNQVIERDPARWGEYTCRPSVFIKSRQSPLYEANRELIRKELMYLAETREPGGVWNPNWRWAGFPEAFAISENWWKGRIAIENMLVFRAFDA</sequence>
<proteinExistence type="predicted"/>
<gene>
    <name evidence="1" type="ORF">PSTEL_10360</name>
</gene>
<dbReference type="Gene3D" id="1.50.10.20">
    <property type="match status" value="1"/>
</dbReference>
<organism evidence="1 2">
    <name type="scientific">Paenibacillus stellifer</name>
    <dbReference type="NCBI Taxonomy" id="169760"/>
    <lineage>
        <taxon>Bacteria</taxon>
        <taxon>Bacillati</taxon>
        <taxon>Bacillota</taxon>
        <taxon>Bacilli</taxon>
        <taxon>Bacillales</taxon>
        <taxon>Paenibacillaceae</taxon>
        <taxon>Paenibacillus</taxon>
    </lineage>
</organism>
<keyword evidence="2" id="KW-1185">Reference proteome</keyword>
<dbReference type="HOGENOM" id="CLU_051344_0_0_9"/>
<name>A0A089LTK3_9BACL</name>